<dbReference type="InterPro" id="IPR001876">
    <property type="entry name" value="Znf_RanBP2"/>
</dbReference>
<dbReference type="Gene3D" id="4.10.1060.10">
    <property type="entry name" value="Zinc finger, RanBP2-type"/>
    <property type="match status" value="1"/>
</dbReference>
<organism evidence="7">
    <name type="scientific">Calcidiscus leptoporus</name>
    <dbReference type="NCBI Taxonomy" id="127549"/>
    <lineage>
        <taxon>Eukaryota</taxon>
        <taxon>Haptista</taxon>
        <taxon>Haptophyta</taxon>
        <taxon>Prymnesiophyceae</taxon>
        <taxon>Coccolithales</taxon>
        <taxon>Calcidiscaceae</taxon>
        <taxon>Calcidiscus</taxon>
    </lineage>
</organism>
<dbReference type="SUPFAM" id="SSF90209">
    <property type="entry name" value="Ran binding protein zinc finger-like"/>
    <property type="match status" value="1"/>
</dbReference>
<evidence type="ECO:0000256" key="4">
    <source>
        <dbReference type="PROSITE-ProRule" id="PRU00322"/>
    </source>
</evidence>
<dbReference type="GO" id="GO:0008270">
    <property type="term" value="F:zinc ion binding"/>
    <property type="evidence" value="ECO:0007669"/>
    <property type="project" value="UniProtKB-KW"/>
</dbReference>
<keyword evidence="1" id="KW-0479">Metal-binding</keyword>
<evidence type="ECO:0000313" key="7">
    <source>
        <dbReference type="EMBL" id="CAD8540141.1"/>
    </source>
</evidence>
<evidence type="ECO:0000256" key="1">
    <source>
        <dbReference type="ARBA" id="ARBA00022723"/>
    </source>
</evidence>
<reference evidence="7" key="1">
    <citation type="submission" date="2021-01" db="EMBL/GenBank/DDBJ databases">
        <authorList>
            <person name="Corre E."/>
            <person name="Pelletier E."/>
            <person name="Niang G."/>
            <person name="Scheremetjew M."/>
            <person name="Finn R."/>
            <person name="Kale V."/>
            <person name="Holt S."/>
            <person name="Cochrane G."/>
            <person name="Meng A."/>
            <person name="Brown T."/>
            <person name="Cohen L."/>
        </authorList>
    </citation>
    <scope>NUCLEOTIDE SEQUENCE</scope>
    <source>
        <strain evidence="7">RCC1130</strain>
    </source>
</reference>
<evidence type="ECO:0008006" key="8">
    <source>
        <dbReference type="Google" id="ProtNLM"/>
    </source>
</evidence>
<accession>A0A7S0J3Q0</accession>
<dbReference type="PROSITE" id="PS01358">
    <property type="entry name" value="ZF_RANBP2_1"/>
    <property type="match status" value="1"/>
</dbReference>
<feature type="domain" description="RanBP2-type" evidence="6">
    <location>
        <begin position="172"/>
        <end position="201"/>
    </location>
</feature>
<evidence type="ECO:0000259" key="5">
    <source>
        <dbReference type="PROSITE" id="PS50157"/>
    </source>
</evidence>
<dbReference type="EMBL" id="HBER01030711">
    <property type="protein sequence ID" value="CAD8540141.1"/>
    <property type="molecule type" value="Transcribed_RNA"/>
</dbReference>
<evidence type="ECO:0000256" key="3">
    <source>
        <dbReference type="ARBA" id="ARBA00022833"/>
    </source>
</evidence>
<protein>
    <recommendedName>
        <fullName evidence="8">RanBP2-type domain-containing protein</fullName>
    </recommendedName>
</protein>
<dbReference type="AlphaFoldDB" id="A0A7S0J3Q0"/>
<dbReference type="InterPro" id="IPR013087">
    <property type="entry name" value="Znf_C2H2_type"/>
</dbReference>
<name>A0A7S0J3Q0_9EUKA</name>
<proteinExistence type="predicted"/>
<keyword evidence="3" id="KW-0862">Zinc</keyword>
<sequence length="242" mass="26804">MSGRVLAEYLTSTSSPTTGDDVLDVMLLDGKAMFDEVDARLCCLLCERQFKSLEHLRRHVRASELHTFNFQHASEQGRVSERASTFMEPAANGESAKRRKVDSAEAGTALHWTLEGAEDGDSGAAGRASAGLSALEQMDLFQKRLQAQDRHRPAETEDANLASIRNARTINQQTDWECSGCKQFNFARSLVCYACKRHVDEETKYLPFGSRVRNLERMAASRLAAPGGEAASIKFQREGESL</sequence>
<evidence type="ECO:0000256" key="2">
    <source>
        <dbReference type="ARBA" id="ARBA00022771"/>
    </source>
</evidence>
<dbReference type="PROSITE" id="PS50157">
    <property type="entry name" value="ZINC_FINGER_C2H2_2"/>
    <property type="match status" value="1"/>
</dbReference>
<feature type="domain" description="C2H2-type" evidence="5">
    <location>
        <begin position="41"/>
        <end position="67"/>
    </location>
</feature>
<dbReference type="SMART" id="SM00547">
    <property type="entry name" value="ZnF_RBZ"/>
    <property type="match status" value="1"/>
</dbReference>
<evidence type="ECO:0000259" key="6">
    <source>
        <dbReference type="PROSITE" id="PS50199"/>
    </source>
</evidence>
<dbReference type="InterPro" id="IPR036443">
    <property type="entry name" value="Znf_RanBP2_sf"/>
</dbReference>
<gene>
    <name evidence="7" type="ORF">CLEP1334_LOCUS15424</name>
</gene>
<keyword evidence="2 4" id="KW-0863">Zinc-finger</keyword>
<dbReference type="PROSITE" id="PS50199">
    <property type="entry name" value="ZF_RANBP2_2"/>
    <property type="match status" value="1"/>
</dbReference>